<dbReference type="EMBL" id="PVMZ01000004">
    <property type="protein sequence ID" value="PRX22603.1"/>
    <property type="molecule type" value="Genomic_DNA"/>
</dbReference>
<keyword evidence="2" id="KW-1185">Reference proteome</keyword>
<evidence type="ECO:0000313" key="2">
    <source>
        <dbReference type="Proteomes" id="UP000239415"/>
    </source>
</evidence>
<dbReference type="Proteomes" id="UP000239415">
    <property type="component" value="Unassembled WGS sequence"/>
</dbReference>
<gene>
    <name evidence="1" type="ORF">CLV67_104130</name>
</gene>
<name>A0A2T0KGN7_9ACTN</name>
<organism evidence="1 2">
    <name type="scientific">Actinoplanes italicus</name>
    <dbReference type="NCBI Taxonomy" id="113567"/>
    <lineage>
        <taxon>Bacteria</taxon>
        <taxon>Bacillati</taxon>
        <taxon>Actinomycetota</taxon>
        <taxon>Actinomycetes</taxon>
        <taxon>Micromonosporales</taxon>
        <taxon>Micromonosporaceae</taxon>
        <taxon>Actinoplanes</taxon>
    </lineage>
</organism>
<protein>
    <submittedName>
        <fullName evidence="1">Uncharacterized protein</fullName>
    </submittedName>
</protein>
<evidence type="ECO:0000313" key="1">
    <source>
        <dbReference type="EMBL" id="PRX22603.1"/>
    </source>
</evidence>
<reference evidence="1 2" key="1">
    <citation type="submission" date="2018-03" db="EMBL/GenBank/DDBJ databases">
        <title>Genomic Encyclopedia of Archaeal and Bacterial Type Strains, Phase II (KMG-II): from individual species to whole genera.</title>
        <authorList>
            <person name="Goeker M."/>
        </authorList>
    </citation>
    <scope>NUCLEOTIDE SEQUENCE [LARGE SCALE GENOMIC DNA]</scope>
    <source>
        <strain evidence="1 2">DSM 43146</strain>
    </source>
</reference>
<comment type="caution">
    <text evidence="1">The sequence shown here is derived from an EMBL/GenBank/DDBJ whole genome shotgun (WGS) entry which is preliminary data.</text>
</comment>
<dbReference type="AlphaFoldDB" id="A0A2T0KGN7"/>
<sequence length="65" mass="7349">MDVLRRFRAEVAKYSAAIDEPNLEARRCAIERHGRPGFIDGCGPGEHLVRRQREMTPEGMRLVAG</sequence>
<accession>A0A2T0KGN7</accession>
<proteinExistence type="predicted"/>